<feature type="compositionally biased region" description="Polar residues" evidence="1">
    <location>
        <begin position="1"/>
        <end position="17"/>
    </location>
</feature>
<organism evidence="2 3">
    <name type="scientific">Trichonephila clavipes</name>
    <name type="common">Golden silk orbweaver</name>
    <name type="synonym">Nephila clavipes</name>
    <dbReference type="NCBI Taxonomy" id="2585209"/>
    <lineage>
        <taxon>Eukaryota</taxon>
        <taxon>Metazoa</taxon>
        <taxon>Ecdysozoa</taxon>
        <taxon>Arthropoda</taxon>
        <taxon>Chelicerata</taxon>
        <taxon>Arachnida</taxon>
        <taxon>Araneae</taxon>
        <taxon>Araneomorphae</taxon>
        <taxon>Entelegynae</taxon>
        <taxon>Araneoidea</taxon>
        <taxon>Nephilidae</taxon>
        <taxon>Trichonephila</taxon>
    </lineage>
</organism>
<evidence type="ECO:0000256" key="1">
    <source>
        <dbReference type="SAM" id="MobiDB-lite"/>
    </source>
</evidence>
<evidence type="ECO:0000313" key="2">
    <source>
        <dbReference type="EMBL" id="GFX93647.1"/>
    </source>
</evidence>
<reference evidence="2" key="1">
    <citation type="submission" date="2020-08" db="EMBL/GenBank/DDBJ databases">
        <title>Multicomponent nature underlies the extraordinary mechanical properties of spider dragline silk.</title>
        <authorList>
            <person name="Kono N."/>
            <person name="Nakamura H."/>
            <person name="Mori M."/>
            <person name="Yoshida Y."/>
            <person name="Ohtoshi R."/>
            <person name="Malay A.D."/>
            <person name="Moran D.A.P."/>
            <person name="Tomita M."/>
            <person name="Numata K."/>
            <person name="Arakawa K."/>
        </authorList>
    </citation>
    <scope>NUCLEOTIDE SEQUENCE</scope>
</reference>
<sequence>MDTSETSAEGLASTNKKVANGGRREGVGAKRRAIASVSKYNTSSICPDSGAHYVKISDPRLSYIHTKAVSVERLANQKLHFGKDEVSDWLDAQRLGVNSAEEMWEKGNEN</sequence>
<dbReference type="EMBL" id="BMAU01021175">
    <property type="protein sequence ID" value="GFX93647.1"/>
    <property type="molecule type" value="Genomic_DNA"/>
</dbReference>
<proteinExistence type="predicted"/>
<protein>
    <submittedName>
        <fullName evidence="2">Uncharacterized protein</fullName>
    </submittedName>
</protein>
<feature type="region of interest" description="Disordered" evidence="1">
    <location>
        <begin position="1"/>
        <end position="30"/>
    </location>
</feature>
<dbReference type="Proteomes" id="UP000887159">
    <property type="component" value="Unassembled WGS sequence"/>
</dbReference>
<accession>A0A8X6V3E6</accession>
<evidence type="ECO:0000313" key="3">
    <source>
        <dbReference type="Proteomes" id="UP000887159"/>
    </source>
</evidence>
<gene>
    <name evidence="2" type="ORF">TNCV_1588241</name>
</gene>
<dbReference type="AlphaFoldDB" id="A0A8X6V3E6"/>
<keyword evidence="3" id="KW-1185">Reference proteome</keyword>
<comment type="caution">
    <text evidence="2">The sequence shown here is derived from an EMBL/GenBank/DDBJ whole genome shotgun (WGS) entry which is preliminary data.</text>
</comment>
<name>A0A8X6V3E6_TRICX</name>